<organism evidence="1 2">
    <name type="scientific">Artomyces pyxidatus</name>
    <dbReference type="NCBI Taxonomy" id="48021"/>
    <lineage>
        <taxon>Eukaryota</taxon>
        <taxon>Fungi</taxon>
        <taxon>Dikarya</taxon>
        <taxon>Basidiomycota</taxon>
        <taxon>Agaricomycotina</taxon>
        <taxon>Agaricomycetes</taxon>
        <taxon>Russulales</taxon>
        <taxon>Auriscalpiaceae</taxon>
        <taxon>Artomyces</taxon>
    </lineage>
</organism>
<dbReference type="Proteomes" id="UP000814140">
    <property type="component" value="Unassembled WGS sequence"/>
</dbReference>
<dbReference type="EMBL" id="MU277202">
    <property type="protein sequence ID" value="KAI0063502.1"/>
    <property type="molecule type" value="Genomic_DNA"/>
</dbReference>
<proteinExistence type="predicted"/>
<reference evidence="1" key="2">
    <citation type="journal article" date="2022" name="New Phytol.">
        <title>Evolutionary transition to the ectomycorrhizal habit in the genomes of a hyperdiverse lineage of mushroom-forming fungi.</title>
        <authorList>
            <person name="Looney B."/>
            <person name="Miyauchi S."/>
            <person name="Morin E."/>
            <person name="Drula E."/>
            <person name="Courty P.E."/>
            <person name="Kohler A."/>
            <person name="Kuo A."/>
            <person name="LaButti K."/>
            <person name="Pangilinan J."/>
            <person name="Lipzen A."/>
            <person name="Riley R."/>
            <person name="Andreopoulos W."/>
            <person name="He G."/>
            <person name="Johnson J."/>
            <person name="Nolan M."/>
            <person name="Tritt A."/>
            <person name="Barry K.W."/>
            <person name="Grigoriev I.V."/>
            <person name="Nagy L.G."/>
            <person name="Hibbett D."/>
            <person name="Henrissat B."/>
            <person name="Matheny P.B."/>
            <person name="Labbe J."/>
            <person name="Martin F.M."/>
        </authorList>
    </citation>
    <scope>NUCLEOTIDE SEQUENCE</scope>
    <source>
        <strain evidence="1">HHB10654</strain>
    </source>
</reference>
<keyword evidence="2" id="KW-1185">Reference proteome</keyword>
<name>A0ACB8T4V1_9AGAM</name>
<accession>A0ACB8T4V1</accession>
<protein>
    <submittedName>
        <fullName evidence="1">HlyIII-domain-containing protein</fullName>
    </submittedName>
</protein>
<sequence>MSCQSLPEALDLSSASPTATLASLRVLVLSYLADLETSLSQIELYDFDIADAFTKGELKVEEARAWAKDGLEMLSRIRDDVCSHLPEFNLDSAAVENYVTSHLPDLPDVPSFKEVTARLPDMHDVRSHLPHLELPDMRSRLDEVRSRFSDMDIPRSEYYVPTLSQHLQSLHMHLASLQAPSSLVPSFTPNHRLSEIVDKILSSDLVPDVLRTPSLEQAEDKIGKAAIDVAMAIKRSLHGAELIKYVDLPEQWRNNHFVTHGYRFIPLSRWPLILASVFALHNETLNIHTHLIPFVLWTINLIPAFRASSIPSDIPLLAFTAFALLCLFTSVVWHTMAGCAHHRGMTLCAKIDYVGIGWLISASVGTIVYYGFQCDAITRDMYLTICFLTGVAGSILPFAEWFNKPESKGWRIVFFLSLAFTALAPLTHLALLHSPHDMFAFMRPVVPSLASYITGLVFYATHFPECVTSPRWAPHFAWFGGGSHAIWHAFIVLAISQHRAAMPMLKQGIADAVCLA</sequence>
<evidence type="ECO:0000313" key="2">
    <source>
        <dbReference type="Proteomes" id="UP000814140"/>
    </source>
</evidence>
<comment type="caution">
    <text evidence="1">The sequence shown here is derived from an EMBL/GenBank/DDBJ whole genome shotgun (WGS) entry which is preliminary data.</text>
</comment>
<gene>
    <name evidence="1" type="ORF">BV25DRAFT_1801765</name>
</gene>
<reference evidence="1" key="1">
    <citation type="submission" date="2021-03" db="EMBL/GenBank/DDBJ databases">
        <authorList>
            <consortium name="DOE Joint Genome Institute"/>
            <person name="Ahrendt S."/>
            <person name="Looney B.P."/>
            <person name="Miyauchi S."/>
            <person name="Morin E."/>
            <person name="Drula E."/>
            <person name="Courty P.E."/>
            <person name="Chicoki N."/>
            <person name="Fauchery L."/>
            <person name="Kohler A."/>
            <person name="Kuo A."/>
            <person name="Labutti K."/>
            <person name="Pangilinan J."/>
            <person name="Lipzen A."/>
            <person name="Riley R."/>
            <person name="Andreopoulos W."/>
            <person name="He G."/>
            <person name="Johnson J."/>
            <person name="Barry K.W."/>
            <person name="Grigoriev I.V."/>
            <person name="Nagy L."/>
            <person name="Hibbett D."/>
            <person name="Henrissat B."/>
            <person name="Matheny P.B."/>
            <person name="Labbe J."/>
            <person name="Martin F."/>
        </authorList>
    </citation>
    <scope>NUCLEOTIDE SEQUENCE</scope>
    <source>
        <strain evidence="1">HHB10654</strain>
    </source>
</reference>
<evidence type="ECO:0000313" key="1">
    <source>
        <dbReference type="EMBL" id="KAI0063502.1"/>
    </source>
</evidence>